<feature type="non-terminal residue" evidence="2">
    <location>
        <position position="1"/>
    </location>
</feature>
<feature type="non-terminal residue" evidence="2">
    <location>
        <position position="74"/>
    </location>
</feature>
<organism evidence="2">
    <name type="scientific">uncultured Thermomicrobiales bacterium</name>
    <dbReference type="NCBI Taxonomy" id="1645740"/>
    <lineage>
        <taxon>Bacteria</taxon>
        <taxon>Pseudomonadati</taxon>
        <taxon>Thermomicrobiota</taxon>
        <taxon>Thermomicrobia</taxon>
        <taxon>Thermomicrobiales</taxon>
        <taxon>environmental samples</taxon>
    </lineage>
</organism>
<name>A0A6J4V9L9_9BACT</name>
<proteinExistence type="predicted"/>
<dbReference type="EMBL" id="CADCWJ010000530">
    <property type="protein sequence ID" value="CAA9570901.1"/>
    <property type="molecule type" value="Genomic_DNA"/>
</dbReference>
<dbReference type="AlphaFoldDB" id="A0A6J4V9L9"/>
<reference evidence="2" key="1">
    <citation type="submission" date="2020-02" db="EMBL/GenBank/DDBJ databases">
        <authorList>
            <person name="Meier V. D."/>
        </authorList>
    </citation>
    <scope>NUCLEOTIDE SEQUENCE</scope>
    <source>
        <strain evidence="2">AVDCRST_MAG87</strain>
    </source>
</reference>
<feature type="region of interest" description="Disordered" evidence="1">
    <location>
        <begin position="37"/>
        <end position="74"/>
    </location>
</feature>
<evidence type="ECO:0000256" key="1">
    <source>
        <dbReference type="SAM" id="MobiDB-lite"/>
    </source>
</evidence>
<feature type="compositionally biased region" description="Polar residues" evidence="1">
    <location>
        <begin position="64"/>
        <end position="74"/>
    </location>
</feature>
<accession>A0A6J4V9L9</accession>
<evidence type="ECO:0000313" key="2">
    <source>
        <dbReference type="EMBL" id="CAA9570901.1"/>
    </source>
</evidence>
<gene>
    <name evidence="2" type="ORF">AVDCRST_MAG87-2401</name>
</gene>
<protein>
    <submittedName>
        <fullName evidence="2">Uncharacterized protein</fullName>
    </submittedName>
</protein>
<sequence length="74" mass="7597">VPDQRRAGRIRTLPAAFNDGCLGEARAKTADTCFALASDPQGRGDIGRQSHGQSTLSPIVDGNGASSWSSPGSV</sequence>